<reference evidence="4" key="2">
    <citation type="submission" date="2021-04" db="EMBL/GenBank/DDBJ databases">
        <authorList>
            <person name="Gilroy R."/>
        </authorList>
    </citation>
    <scope>NUCLEOTIDE SEQUENCE</scope>
    <source>
        <strain evidence="4">5032</strain>
    </source>
</reference>
<evidence type="ECO:0000313" key="5">
    <source>
        <dbReference type="Proteomes" id="UP000823821"/>
    </source>
</evidence>
<keyword evidence="3" id="KW-0812">Transmembrane</keyword>
<evidence type="ECO:0008006" key="6">
    <source>
        <dbReference type="Google" id="ProtNLM"/>
    </source>
</evidence>
<keyword evidence="3" id="KW-1133">Transmembrane helix</keyword>
<sequence length="409" mass="43554">MTKSPHSATRLRLFKLYRLLAMLCIFKLCLLGALLLDMDWRFLDGTPGRNGSGDVALETDGDVERVTAALQAGDDAVVSEKAVPQALAEAAKAVAEDAEGAPQKNREPQGLEAALLAAEARPVARPAPLATGLDGSVIADGAAGPAVSAGDEEKDSPFTRPPKFSEPPLLDAGLAGRSRPRESGIMDMLGLSNLPIPRLGSVKAAHAAAQDMPVPAVSERGGNTPFAPAAQQNATVMPGAPAIPANIPRGEDVMARQGATLPGDAADLPALPQSPTTVARPPAPSVRPMTLPDDPNEKAQDLARQEQDMLVLRQQMDQRLKELEGAEKRMQSLIRDARSLEDQKVRSLIQMYANMKPRVAAKALENMDERVAVRILSGMAPKQSGEILTYTNPEKTAKFTEIITRMRTP</sequence>
<keyword evidence="1" id="KW-0175">Coiled coil</keyword>
<dbReference type="AlphaFoldDB" id="A0A9D2HM42"/>
<feature type="region of interest" description="Disordered" evidence="2">
    <location>
        <begin position="269"/>
        <end position="293"/>
    </location>
</feature>
<evidence type="ECO:0000256" key="1">
    <source>
        <dbReference type="SAM" id="Coils"/>
    </source>
</evidence>
<proteinExistence type="predicted"/>
<evidence type="ECO:0000256" key="2">
    <source>
        <dbReference type="SAM" id="MobiDB-lite"/>
    </source>
</evidence>
<organism evidence="4 5">
    <name type="scientific">Candidatus Desulfovibrio intestinavium</name>
    <dbReference type="NCBI Taxonomy" id="2838534"/>
    <lineage>
        <taxon>Bacteria</taxon>
        <taxon>Pseudomonadati</taxon>
        <taxon>Thermodesulfobacteriota</taxon>
        <taxon>Desulfovibrionia</taxon>
        <taxon>Desulfovibrionales</taxon>
        <taxon>Desulfovibrionaceae</taxon>
        <taxon>Desulfovibrio</taxon>
    </lineage>
</organism>
<reference evidence="4" key="1">
    <citation type="journal article" date="2021" name="PeerJ">
        <title>Extensive microbial diversity within the chicken gut microbiome revealed by metagenomics and culture.</title>
        <authorList>
            <person name="Gilroy R."/>
            <person name="Ravi A."/>
            <person name="Getino M."/>
            <person name="Pursley I."/>
            <person name="Horton D.L."/>
            <person name="Alikhan N.F."/>
            <person name="Baker D."/>
            <person name="Gharbi K."/>
            <person name="Hall N."/>
            <person name="Watson M."/>
            <person name="Adriaenssens E.M."/>
            <person name="Foster-Nyarko E."/>
            <person name="Jarju S."/>
            <person name="Secka A."/>
            <person name="Antonio M."/>
            <person name="Oren A."/>
            <person name="Chaudhuri R.R."/>
            <person name="La Ragione R."/>
            <person name="Hildebrand F."/>
            <person name="Pallen M.J."/>
        </authorList>
    </citation>
    <scope>NUCLEOTIDE SEQUENCE</scope>
    <source>
        <strain evidence="4">5032</strain>
    </source>
</reference>
<accession>A0A9D2HM42</accession>
<dbReference type="EMBL" id="DWZD01000043">
    <property type="protein sequence ID" value="HJA79430.1"/>
    <property type="molecule type" value="Genomic_DNA"/>
</dbReference>
<feature type="coiled-coil region" evidence="1">
    <location>
        <begin position="309"/>
        <end position="343"/>
    </location>
</feature>
<gene>
    <name evidence="4" type="ORF">H9784_07695</name>
</gene>
<feature type="transmembrane region" description="Helical" evidence="3">
    <location>
        <begin position="16"/>
        <end position="36"/>
    </location>
</feature>
<dbReference type="SUPFAM" id="SSF158791">
    <property type="entry name" value="MgtE N-terminal domain-like"/>
    <property type="match status" value="1"/>
</dbReference>
<evidence type="ECO:0000256" key="3">
    <source>
        <dbReference type="SAM" id="Phobius"/>
    </source>
</evidence>
<keyword evidence="3" id="KW-0472">Membrane</keyword>
<dbReference type="Proteomes" id="UP000823821">
    <property type="component" value="Unassembled WGS sequence"/>
</dbReference>
<feature type="region of interest" description="Disordered" evidence="2">
    <location>
        <begin position="143"/>
        <end position="181"/>
    </location>
</feature>
<evidence type="ECO:0000313" key="4">
    <source>
        <dbReference type="EMBL" id="HJA79430.1"/>
    </source>
</evidence>
<protein>
    <recommendedName>
        <fullName evidence="6">Magnesium transporter MgtE intracellular domain-containing protein</fullName>
    </recommendedName>
</protein>
<name>A0A9D2HM42_9BACT</name>
<comment type="caution">
    <text evidence="4">The sequence shown here is derived from an EMBL/GenBank/DDBJ whole genome shotgun (WGS) entry which is preliminary data.</text>
</comment>